<accession>A0ACA9QJU9</accession>
<proteinExistence type="predicted"/>
<name>A0ACA9QJU9_9GLOM</name>
<evidence type="ECO:0000313" key="2">
    <source>
        <dbReference type="Proteomes" id="UP000789366"/>
    </source>
</evidence>
<reference evidence="1" key="1">
    <citation type="submission" date="2021-06" db="EMBL/GenBank/DDBJ databases">
        <authorList>
            <person name="Kallberg Y."/>
            <person name="Tangrot J."/>
            <person name="Rosling A."/>
        </authorList>
    </citation>
    <scope>NUCLEOTIDE SEQUENCE</scope>
    <source>
        <strain evidence="1">28 12/20/2015</strain>
    </source>
</reference>
<comment type="caution">
    <text evidence="1">The sequence shown here is derived from an EMBL/GenBank/DDBJ whole genome shotgun (WGS) entry which is preliminary data.</text>
</comment>
<feature type="non-terminal residue" evidence="1">
    <location>
        <position position="1"/>
    </location>
</feature>
<feature type="non-terminal residue" evidence="1">
    <location>
        <position position="42"/>
    </location>
</feature>
<sequence length="42" mass="4663">EISSQEQTTNLEETPLQKQAIEENSSMNNMNVETDALPTEAP</sequence>
<organism evidence="1 2">
    <name type="scientific">Cetraspora pellucida</name>
    <dbReference type="NCBI Taxonomy" id="1433469"/>
    <lineage>
        <taxon>Eukaryota</taxon>
        <taxon>Fungi</taxon>
        <taxon>Fungi incertae sedis</taxon>
        <taxon>Mucoromycota</taxon>
        <taxon>Glomeromycotina</taxon>
        <taxon>Glomeromycetes</taxon>
        <taxon>Diversisporales</taxon>
        <taxon>Gigasporaceae</taxon>
        <taxon>Cetraspora</taxon>
    </lineage>
</organism>
<keyword evidence="2" id="KW-1185">Reference proteome</keyword>
<evidence type="ECO:0000313" key="1">
    <source>
        <dbReference type="EMBL" id="CAG8754472.1"/>
    </source>
</evidence>
<dbReference type="Proteomes" id="UP000789366">
    <property type="component" value="Unassembled WGS sequence"/>
</dbReference>
<dbReference type="EMBL" id="CAJVPW010044680">
    <property type="protein sequence ID" value="CAG8754472.1"/>
    <property type="molecule type" value="Genomic_DNA"/>
</dbReference>
<protein>
    <submittedName>
        <fullName evidence="1">16352_t:CDS:1</fullName>
    </submittedName>
</protein>
<gene>
    <name evidence="1" type="ORF">SPELUC_LOCUS14707</name>
</gene>